<evidence type="ECO:0000313" key="9">
    <source>
        <dbReference type="Proteomes" id="UP001162891"/>
    </source>
</evidence>
<evidence type="ECO:0000256" key="7">
    <source>
        <dbReference type="ARBA" id="ARBA00023244"/>
    </source>
</evidence>
<evidence type="ECO:0000256" key="1">
    <source>
        <dbReference type="ARBA" id="ARBA00005168"/>
    </source>
</evidence>
<dbReference type="Gene3D" id="3.40.1500.10">
    <property type="entry name" value="Coproporphyrinogen III oxidase, aerobic"/>
    <property type="match status" value="1"/>
</dbReference>
<name>A0ABM7X4Z7_9BACT</name>
<dbReference type="Pfam" id="PF01218">
    <property type="entry name" value="Coprogen_oxidas"/>
    <property type="match status" value="1"/>
</dbReference>
<gene>
    <name evidence="8" type="primary">hemF</name>
    <name evidence="8" type="ORF">AMOR_58760</name>
</gene>
<evidence type="ECO:0000256" key="5">
    <source>
        <dbReference type="ARBA" id="ARBA00023002"/>
    </source>
</evidence>
<reference evidence="9" key="1">
    <citation type="journal article" date="2022" name="Int. J. Syst. Evol. Microbiol.">
        <title>Anaeromyxobacter oryzae sp. nov., Anaeromyxobacter diazotrophicus sp. nov. and Anaeromyxobacter paludicola sp. nov., isolated from paddy soils.</title>
        <authorList>
            <person name="Itoh H."/>
            <person name="Xu Z."/>
            <person name="Mise K."/>
            <person name="Masuda Y."/>
            <person name="Ushijima N."/>
            <person name="Hayakawa C."/>
            <person name="Shiratori Y."/>
            <person name="Senoo K."/>
        </authorList>
    </citation>
    <scope>NUCLEOTIDE SEQUENCE [LARGE SCALE GENOMIC DNA]</scope>
    <source>
        <strain evidence="9">Red232</strain>
    </source>
</reference>
<dbReference type="PANTHER" id="PTHR10755:SF0">
    <property type="entry name" value="OXYGEN-DEPENDENT COPROPORPHYRINOGEN-III OXIDASE, MITOCHONDRIAL"/>
    <property type="match status" value="1"/>
</dbReference>
<comment type="similarity">
    <text evidence="2">Belongs to the aerobic coproporphyrinogen-III oxidase family.</text>
</comment>
<proteinExistence type="inferred from homology"/>
<evidence type="ECO:0000313" key="8">
    <source>
        <dbReference type="EMBL" id="BDG06880.1"/>
    </source>
</evidence>
<accession>A0ABM7X4Z7</accession>
<comment type="pathway">
    <text evidence="1">Porphyrin-containing compound metabolism; protoporphyrin-IX biosynthesis; protoporphyrinogen-IX from coproporphyrinogen-III (O2 route): step 1/1.</text>
</comment>
<dbReference type="PRINTS" id="PR00073">
    <property type="entry name" value="COPRGNOXDASE"/>
</dbReference>
<dbReference type="InterPro" id="IPR001260">
    <property type="entry name" value="Coprogen_oxidase_aer"/>
</dbReference>
<dbReference type="SUPFAM" id="SSF102886">
    <property type="entry name" value="Coproporphyrinogen III oxidase"/>
    <property type="match status" value="1"/>
</dbReference>
<keyword evidence="7" id="KW-0627">Porphyrin biosynthesis</keyword>
<dbReference type="PANTHER" id="PTHR10755">
    <property type="entry name" value="COPROPORPHYRINOGEN III OXIDASE, MITOCHONDRIAL"/>
    <property type="match status" value="1"/>
</dbReference>
<dbReference type="PIRSF" id="PIRSF000166">
    <property type="entry name" value="Coproporphyri_ox"/>
    <property type="match status" value="1"/>
</dbReference>
<dbReference type="EMBL" id="AP025591">
    <property type="protein sequence ID" value="BDG06880.1"/>
    <property type="molecule type" value="Genomic_DNA"/>
</dbReference>
<evidence type="ECO:0000256" key="4">
    <source>
        <dbReference type="ARBA" id="ARBA00012869"/>
    </source>
</evidence>
<dbReference type="EC" id="1.3.3.3" evidence="4"/>
<comment type="subunit">
    <text evidence="3">Homodimer.</text>
</comment>
<dbReference type="InterPro" id="IPR036406">
    <property type="entry name" value="Coprogen_oxidase_aer_sf"/>
</dbReference>
<sequence>MPTSAPPELLDRLRLGMAEAVRALQDEICAALERIDGRGRFARDAWDRPGGGGGVSRVLQDGAVFEKAGVNVSDVHGELAPDLARKVQGEGAAFAAVGLSVVVHPVSPMVPTAHANVRFLRRGAAGWFGGGADLTPYYLFEEDCRHFHEALRDACEQHEPGSYARHKRTADAYFLVRHRGEHRGVGGIFYEDLGGDLVRELELSRAVGRAFLDAYLPVVERRKDLPYGDAERRWQEIRRGRYVEFNLVHDRGTVFGLETGGRIESILMSLPPRVRWVYDDHPAPGSREAALLDVLRKPRDWA</sequence>
<organism evidence="8 9">
    <name type="scientific">Anaeromyxobacter oryzae</name>
    <dbReference type="NCBI Taxonomy" id="2918170"/>
    <lineage>
        <taxon>Bacteria</taxon>
        <taxon>Pseudomonadati</taxon>
        <taxon>Myxococcota</taxon>
        <taxon>Myxococcia</taxon>
        <taxon>Myxococcales</taxon>
        <taxon>Cystobacterineae</taxon>
        <taxon>Anaeromyxobacteraceae</taxon>
        <taxon>Anaeromyxobacter</taxon>
    </lineage>
</organism>
<dbReference type="NCBIfam" id="NF003727">
    <property type="entry name" value="PRK05330.1"/>
    <property type="match status" value="1"/>
</dbReference>
<keyword evidence="5" id="KW-0560">Oxidoreductase</keyword>
<evidence type="ECO:0000256" key="6">
    <source>
        <dbReference type="ARBA" id="ARBA00023133"/>
    </source>
</evidence>
<evidence type="ECO:0000256" key="3">
    <source>
        <dbReference type="ARBA" id="ARBA00011738"/>
    </source>
</evidence>
<protein>
    <recommendedName>
        <fullName evidence="4">coproporphyrinogen oxidase</fullName>
        <ecNumber evidence="4">1.3.3.3</ecNumber>
    </recommendedName>
</protein>
<dbReference type="Proteomes" id="UP001162891">
    <property type="component" value="Chromosome"/>
</dbReference>
<evidence type="ECO:0000256" key="2">
    <source>
        <dbReference type="ARBA" id="ARBA00010644"/>
    </source>
</evidence>
<keyword evidence="9" id="KW-1185">Reference proteome</keyword>
<keyword evidence="6" id="KW-0350">Heme biosynthesis</keyword>